<name>A0A674K733_9SAUR</name>
<proteinExistence type="predicted"/>
<evidence type="ECO:0000313" key="1">
    <source>
        <dbReference type="Ensembl" id="ENSTMTP00000029415.1"/>
    </source>
</evidence>
<dbReference type="Ensembl" id="ENSTMTT00000030489.1">
    <property type="protein sequence ID" value="ENSTMTP00000029415.1"/>
    <property type="gene ID" value="ENSTMTG00000021290.1"/>
</dbReference>
<accession>A0A674K733</accession>
<organism evidence="1 2">
    <name type="scientific">Terrapene triunguis</name>
    <name type="common">Three-toed box turtle</name>
    <dbReference type="NCBI Taxonomy" id="2587831"/>
    <lineage>
        <taxon>Eukaryota</taxon>
        <taxon>Metazoa</taxon>
        <taxon>Chordata</taxon>
        <taxon>Craniata</taxon>
        <taxon>Vertebrata</taxon>
        <taxon>Euteleostomi</taxon>
        <taxon>Archelosauria</taxon>
        <taxon>Testudinata</taxon>
        <taxon>Testudines</taxon>
        <taxon>Cryptodira</taxon>
        <taxon>Durocryptodira</taxon>
        <taxon>Testudinoidea</taxon>
        <taxon>Emydidae</taxon>
        <taxon>Terrapene</taxon>
    </lineage>
</organism>
<sequence length="124" mass="13578">MHVPATRGRPCSLRVCRGPGLPQLPPVGRGHLGLARGPGADSVSLASFQVGFFKRSRPQQATVPQYHAIKIPREERQLFREEKTGTIQRKEWVTNWSEGGDSHVPISADPAPYPGLPCVIDSMV</sequence>
<keyword evidence="2" id="KW-1185">Reference proteome</keyword>
<dbReference type="AlphaFoldDB" id="A0A674K733"/>
<reference evidence="1" key="1">
    <citation type="submission" date="2025-08" db="UniProtKB">
        <authorList>
            <consortium name="Ensembl"/>
        </authorList>
    </citation>
    <scope>IDENTIFICATION</scope>
</reference>
<dbReference type="GeneTree" id="ENSGT00960000190498"/>
<protein>
    <submittedName>
        <fullName evidence="1">Uncharacterized protein</fullName>
    </submittedName>
</protein>
<dbReference type="InterPro" id="IPR018184">
    <property type="entry name" value="Integrin_alpha_C_CS"/>
</dbReference>
<reference evidence="1" key="2">
    <citation type="submission" date="2025-09" db="UniProtKB">
        <authorList>
            <consortium name="Ensembl"/>
        </authorList>
    </citation>
    <scope>IDENTIFICATION</scope>
</reference>
<dbReference type="Proteomes" id="UP000472274">
    <property type="component" value="Unplaced"/>
</dbReference>
<evidence type="ECO:0000313" key="2">
    <source>
        <dbReference type="Proteomes" id="UP000472274"/>
    </source>
</evidence>
<dbReference type="Pfam" id="PF00357">
    <property type="entry name" value="Integrin_alpha"/>
    <property type="match status" value="1"/>
</dbReference>
<dbReference type="InParanoid" id="A0A674K733"/>